<feature type="region of interest" description="Disordered" evidence="1">
    <location>
        <begin position="1"/>
        <end position="64"/>
    </location>
</feature>
<feature type="compositionally biased region" description="Basic and acidic residues" evidence="1">
    <location>
        <begin position="1"/>
        <end position="25"/>
    </location>
</feature>
<accession>A0A6J4RUW6</accession>
<sequence length="64" mass="7061">MAEDPADVRPHGTRARAHERSHRENSSSASERTKCQVVRGETTAAPRDPESDRADGQRPVRLPA</sequence>
<protein>
    <submittedName>
        <fullName evidence="2">Uncharacterized protein</fullName>
    </submittedName>
</protein>
<feature type="compositionally biased region" description="Basic and acidic residues" evidence="1">
    <location>
        <begin position="47"/>
        <end position="58"/>
    </location>
</feature>
<organism evidence="2">
    <name type="scientific">uncultured Solirubrobacterales bacterium</name>
    <dbReference type="NCBI Taxonomy" id="768556"/>
    <lineage>
        <taxon>Bacteria</taxon>
        <taxon>Bacillati</taxon>
        <taxon>Actinomycetota</taxon>
        <taxon>Thermoleophilia</taxon>
        <taxon>Solirubrobacterales</taxon>
        <taxon>environmental samples</taxon>
    </lineage>
</organism>
<dbReference type="AlphaFoldDB" id="A0A6J4RUW6"/>
<name>A0A6J4RUW6_9ACTN</name>
<proteinExistence type="predicted"/>
<gene>
    <name evidence="2" type="ORF">AVDCRST_MAG17-274</name>
</gene>
<reference evidence="2" key="1">
    <citation type="submission" date="2020-02" db="EMBL/GenBank/DDBJ databases">
        <authorList>
            <person name="Meier V. D."/>
        </authorList>
    </citation>
    <scope>NUCLEOTIDE SEQUENCE</scope>
    <source>
        <strain evidence="2">AVDCRST_MAG17</strain>
    </source>
</reference>
<dbReference type="EMBL" id="CADCVV010000016">
    <property type="protein sequence ID" value="CAA9482702.1"/>
    <property type="molecule type" value="Genomic_DNA"/>
</dbReference>
<evidence type="ECO:0000313" key="2">
    <source>
        <dbReference type="EMBL" id="CAA9482702.1"/>
    </source>
</evidence>
<evidence type="ECO:0000256" key="1">
    <source>
        <dbReference type="SAM" id="MobiDB-lite"/>
    </source>
</evidence>